<dbReference type="Proteomes" id="UP001501009">
    <property type="component" value="Unassembled WGS sequence"/>
</dbReference>
<feature type="compositionally biased region" description="Pro residues" evidence="1">
    <location>
        <begin position="189"/>
        <end position="198"/>
    </location>
</feature>
<evidence type="ECO:0000313" key="4">
    <source>
        <dbReference type="Proteomes" id="UP001501009"/>
    </source>
</evidence>
<protein>
    <recommendedName>
        <fullName evidence="2">CHAT domain-containing protein</fullName>
    </recommendedName>
</protein>
<feature type="compositionally biased region" description="Low complexity" evidence="1">
    <location>
        <begin position="306"/>
        <end position="321"/>
    </location>
</feature>
<name>A0ABP7GLS1_9ACTN</name>
<dbReference type="Pfam" id="PF12770">
    <property type="entry name" value="CHAT"/>
    <property type="match status" value="1"/>
</dbReference>
<evidence type="ECO:0000259" key="2">
    <source>
        <dbReference type="Pfam" id="PF12770"/>
    </source>
</evidence>
<dbReference type="RefSeq" id="WP_275770409.1">
    <property type="nucleotide sequence ID" value="NZ_BAABDE010000001.1"/>
</dbReference>
<comment type="caution">
    <text evidence="3">The sequence shown here is derived from an EMBL/GenBank/DDBJ whole genome shotgun (WGS) entry which is preliminary data.</text>
</comment>
<evidence type="ECO:0000256" key="1">
    <source>
        <dbReference type="SAM" id="MobiDB-lite"/>
    </source>
</evidence>
<feature type="domain" description="CHAT" evidence="2">
    <location>
        <begin position="615"/>
        <end position="779"/>
    </location>
</feature>
<evidence type="ECO:0000313" key="3">
    <source>
        <dbReference type="EMBL" id="GAA3768677.1"/>
    </source>
</evidence>
<feature type="region of interest" description="Disordered" evidence="1">
    <location>
        <begin position="106"/>
        <end position="323"/>
    </location>
</feature>
<feature type="compositionally biased region" description="Pro residues" evidence="1">
    <location>
        <begin position="159"/>
        <end position="181"/>
    </location>
</feature>
<feature type="compositionally biased region" description="Pro residues" evidence="1">
    <location>
        <begin position="249"/>
        <end position="259"/>
    </location>
</feature>
<dbReference type="InterPro" id="IPR047739">
    <property type="entry name" value="SCO5717-like_N"/>
</dbReference>
<reference evidence="4" key="1">
    <citation type="journal article" date="2019" name="Int. J. Syst. Evol. Microbiol.">
        <title>The Global Catalogue of Microorganisms (GCM) 10K type strain sequencing project: providing services to taxonomists for standard genome sequencing and annotation.</title>
        <authorList>
            <consortium name="The Broad Institute Genomics Platform"/>
            <consortium name="The Broad Institute Genome Sequencing Center for Infectious Disease"/>
            <person name="Wu L."/>
            <person name="Ma J."/>
        </authorList>
    </citation>
    <scope>NUCLEOTIDE SEQUENCE [LARGE SCALE GENOMIC DNA]</scope>
    <source>
        <strain evidence="4">JCM 17138</strain>
    </source>
</reference>
<accession>A0ABP7GLS1</accession>
<dbReference type="InterPro" id="IPR024983">
    <property type="entry name" value="CHAT_dom"/>
</dbReference>
<proteinExistence type="predicted"/>
<dbReference type="NCBIfam" id="NF041021">
    <property type="entry name" value="SCO5717_Nterm"/>
    <property type="match status" value="1"/>
</dbReference>
<dbReference type="EMBL" id="BAABDE010000001">
    <property type="protein sequence ID" value="GAA3768677.1"/>
    <property type="molecule type" value="Genomic_DNA"/>
</dbReference>
<keyword evidence="4" id="KW-1185">Reference proteome</keyword>
<gene>
    <name evidence="3" type="ORF">GCM10022403_000360</name>
</gene>
<organism evidence="3 4">
    <name type="scientific">Streptomyces coacervatus</name>
    <dbReference type="NCBI Taxonomy" id="647381"/>
    <lineage>
        <taxon>Bacteria</taxon>
        <taxon>Bacillati</taxon>
        <taxon>Actinomycetota</taxon>
        <taxon>Actinomycetes</taxon>
        <taxon>Kitasatosporales</taxon>
        <taxon>Streptomycetaceae</taxon>
        <taxon>Streptomyces</taxon>
    </lineage>
</organism>
<sequence>MDAELERLAVWAARILLQAPTEGDRARILSLLESIPGGGPLASQLRLYEPYEHELVADLLRLLERDMSFAAALRLLVIESGPPPDASATDLTGDFTINYAPPAWYTLSAEPTTPPVPLDEDEEERDGGNGDLESGATTRFSSPWARESAEGSALAEPAAPAPRPIPQSGLPPLPPSFPQAPDPAAGPAQPQPVSPAPEQPYAAQAPQPPVPPQQNQQPPAGYGYPWPGSDSAPEPAAPPPPQQGGYGFPPSPPNAPTWPQPAQGDLHDQQQADPYAGPLGYTAAVELSPDRLLRTTKPKSARWRPEAPAAGPGVGPDAEGGSTEPRRLVAELAEQTSPGREVPLHVQIVRGGGRGVQLASFFVPRKGAHVLITIHAPGLVAVDELQQELHVKPGRDSDVLLFRLRAAAPGLHQVTVRAFRGGTFLGEVRCQMSVEPGGITRDGPRRQASLPSMAFDPGEVTLQVLKDEAAGTYSFQLISERFYAPEIFRFRGGDPRLATEQLYAELRRAAKDATRGGDADAERLRGRLRNHGVQLWTAAVPQAVQSQFWHEVDQVTAFTVLGEHDIVPWELLYPLNEGRQDRGFLAEWLPVVRRVFGQDRVRSIGLPGAAFVVPPGSPADAGEEVTSLRARLGATVADAGVLTERVALTALIEGGHAGLLHFACHNAFTGSGSCVTMADGPFDPIDLASAAQLRTLRPHRPLVFFNACRSAGEIDWFGESLGWAPQFLNAGAGAFVGTLWPVRSRSALQFAEAFYDRLITHRQPLGQASLAARQTVRDLHGGDPTWLAYAVYGSPAATAHTTAYEGVSA</sequence>